<organism evidence="1 2">
    <name type="scientific">Streptomyces caledonius</name>
    <dbReference type="NCBI Taxonomy" id="3134107"/>
    <lineage>
        <taxon>Bacteria</taxon>
        <taxon>Bacillati</taxon>
        <taxon>Actinomycetota</taxon>
        <taxon>Actinomycetes</taxon>
        <taxon>Kitasatosporales</taxon>
        <taxon>Streptomycetaceae</taxon>
        <taxon>Streptomyces</taxon>
    </lineage>
</organism>
<evidence type="ECO:0000313" key="2">
    <source>
        <dbReference type="Proteomes" id="UP001382904"/>
    </source>
</evidence>
<reference evidence="1 2" key="1">
    <citation type="submission" date="2024-03" db="EMBL/GenBank/DDBJ databases">
        <title>Novel Streptomyces species of biotechnological and ecological value are a feature of Machair soil.</title>
        <authorList>
            <person name="Prole J.R."/>
            <person name="Goodfellow M."/>
            <person name="Allenby N."/>
            <person name="Ward A.C."/>
        </authorList>
    </citation>
    <scope>NUCLEOTIDE SEQUENCE [LARGE SCALE GENOMIC DNA]</scope>
    <source>
        <strain evidence="1 2">MS1.HAVA.3</strain>
    </source>
</reference>
<evidence type="ECO:0000313" key="1">
    <source>
        <dbReference type="EMBL" id="MEJ8642410.1"/>
    </source>
</evidence>
<gene>
    <name evidence="1" type="ORF">WKI68_15265</name>
</gene>
<protein>
    <submittedName>
        <fullName evidence="1">Uncharacterized protein</fullName>
    </submittedName>
</protein>
<comment type="caution">
    <text evidence="1">The sequence shown here is derived from an EMBL/GenBank/DDBJ whole genome shotgun (WGS) entry which is preliminary data.</text>
</comment>
<dbReference type="Proteomes" id="UP001382904">
    <property type="component" value="Unassembled WGS sequence"/>
</dbReference>
<accession>A0ABU8U412</accession>
<keyword evidence="2" id="KW-1185">Reference proteome</keyword>
<dbReference type="EMBL" id="JBBKAM010000002">
    <property type="protein sequence ID" value="MEJ8642410.1"/>
    <property type="molecule type" value="Genomic_DNA"/>
</dbReference>
<sequence length="176" mass="18417">MPFDETSPAMSRLLARVDTAGIRETEIPEALREALRGGWVRRGSGAYVLAAFARTPGGPYQDLVHEESTVNGRGMDDLDLPAAGPVREAAVLRRCIAYARAALAGRPAGAATAYVSLTLAGCDGPAPTGYVTLCGRYEGVRPYIRSVADLHDGSVAAGVLERRPAQGAMAGTHGPR</sequence>
<proteinExistence type="predicted"/>
<name>A0ABU8U412_9ACTN</name>